<dbReference type="KEGG" id="sari:H5J25_14280"/>
<proteinExistence type="predicted"/>
<evidence type="ECO:0000256" key="1">
    <source>
        <dbReference type="SAM" id="SignalP"/>
    </source>
</evidence>
<feature type="chain" id="PRO_5036971966" description="Rap1a immunity protein domain-containing protein" evidence="1">
    <location>
        <begin position="22"/>
        <end position="131"/>
    </location>
</feature>
<keyword evidence="3" id="KW-1185">Reference proteome</keyword>
<evidence type="ECO:0008006" key="4">
    <source>
        <dbReference type="Google" id="ProtNLM"/>
    </source>
</evidence>
<dbReference type="EMBL" id="CP061035">
    <property type="protein sequence ID" value="QQV76599.1"/>
    <property type="molecule type" value="Genomic_DNA"/>
</dbReference>
<evidence type="ECO:0000313" key="2">
    <source>
        <dbReference type="EMBL" id="QQV76599.1"/>
    </source>
</evidence>
<reference evidence="3" key="1">
    <citation type="submission" date="2020-09" db="EMBL/GenBank/DDBJ databases">
        <title>Sphingomonas sp., a new species isolated from pork steak.</title>
        <authorList>
            <person name="Heidler von Heilborn D."/>
        </authorList>
    </citation>
    <scope>NUCLEOTIDE SEQUENCE [LARGE SCALE GENOMIC DNA]</scope>
</reference>
<dbReference type="AlphaFoldDB" id="A0A974S3P0"/>
<gene>
    <name evidence="2" type="ORF">H5J25_14280</name>
</gene>
<name>A0A974S3P0_9SPHN</name>
<feature type="signal peptide" evidence="1">
    <location>
        <begin position="1"/>
        <end position="21"/>
    </location>
</feature>
<evidence type="ECO:0000313" key="3">
    <source>
        <dbReference type="Proteomes" id="UP000595894"/>
    </source>
</evidence>
<protein>
    <recommendedName>
        <fullName evidence="4">Rap1a immunity protein domain-containing protein</fullName>
    </recommendedName>
</protein>
<organism evidence="2 3">
    <name type="scientific">Sphingomonas aliaeris</name>
    <dbReference type="NCBI Taxonomy" id="2759526"/>
    <lineage>
        <taxon>Bacteria</taxon>
        <taxon>Pseudomonadati</taxon>
        <taxon>Pseudomonadota</taxon>
        <taxon>Alphaproteobacteria</taxon>
        <taxon>Sphingomonadales</taxon>
        <taxon>Sphingomonadaceae</taxon>
        <taxon>Sphingomonas</taxon>
    </lineage>
</organism>
<dbReference type="RefSeq" id="WP_202092089.1">
    <property type="nucleotide sequence ID" value="NZ_CP061035.1"/>
</dbReference>
<sequence length="131" mass="13428">MKTMGSVLGLLSVMVLAPAQAATPPAGTMTVRTFLAKVANLKGLGPLALASGDLGEVKEEARIAGMALKQEADARQAAGKPPLACPPKGTKMGGGEFLTALQSIPEAGRDIPLKQGFALVLAKRYPCTKKS</sequence>
<accession>A0A974S3P0</accession>
<keyword evidence="1" id="KW-0732">Signal</keyword>
<dbReference type="Proteomes" id="UP000595894">
    <property type="component" value="Chromosome"/>
</dbReference>